<accession>A0ACB8A9T2</accession>
<keyword evidence="2" id="KW-1185">Reference proteome</keyword>
<evidence type="ECO:0000313" key="2">
    <source>
        <dbReference type="Proteomes" id="UP000790377"/>
    </source>
</evidence>
<proteinExistence type="predicted"/>
<organism evidence="1 2">
    <name type="scientific">Hygrophoropsis aurantiaca</name>
    <dbReference type="NCBI Taxonomy" id="72124"/>
    <lineage>
        <taxon>Eukaryota</taxon>
        <taxon>Fungi</taxon>
        <taxon>Dikarya</taxon>
        <taxon>Basidiomycota</taxon>
        <taxon>Agaricomycotina</taxon>
        <taxon>Agaricomycetes</taxon>
        <taxon>Agaricomycetidae</taxon>
        <taxon>Boletales</taxon>
        <taxon>Coniophorineae</taxon>
        <taxon>Hygrophoropsidaceae</taxon>
        <taxon>Hygrophoropsis</taxon>
    </lineage>
</organism>
<name>A0ACB8A9T2_9AGAM</name>
<dbReference type="EMBL" id="MU267732">
    <property type="protein sequence ID" value="KAH7909989.1"/>
    <property type="molecule type" value="Genomic_DNA"/>
</dbReference>
<dbReference type="Proteomes" id="UP000790377">
    <property type="component" value="Unassembled WGS sequence"/>
</dbReference>
<gene>
    <name evidence="1" type="ORF">BJ138DRAFT_1009742</name>
</gene>
<evidence type="ECO:0000313" key="1">
    <source>
        <dbReference type="EMBL" id="KAH7909989.1"/>
    </source>
</evidence>
<protein>
    <submittedName>
        <fullName evidence="1">Uncharacterized protein</fullName>
    </submittedName>
</protein>
<comment type="caution">
    <text evidence="1">The sequence shown here is derived from an EMBL/GenBank/DDBJ whole genome shotgun (WGS) entry which is preliminary data.</text>
</comment>
<reference evidence="1" key="1">
    <citation type="journal article" date="2021" name="New Phytol.">
        <title>Evolutionary innovations through gain and loss of genes in the ectomycorrhizal Boletales.</title>
        <authorList>
            <person name="Wu G."/>
            <person name="Miyauchi S."/>
            <person name="Morin E."/>
            <person name="Kuo A."/>
            <person name="Drula E."/>
            <person name="Varga T."/>
            <person name="Kohler A."/>
            <person name="Feng B."/>
            <person name="Cao Y."/>
            <person name="Lipzen A."/>
            <person name="Daum C."/>
            <person name="Hundley H."/>
            <person name="Pangilinan J."/>
            <person name="Johnson J."/>
            <person name="Barry K."/>
            <person name="LaButti K."/>
            <person name="Ng V."/>
            <person name="Ahrendt S."/>
            <person name="Min B."/>
            <person name="Choi I.G."/>
            <person name="Park H."/>
            <person name="Plett J.M."/>
            <person name="Magnuson J."/>
            <person name="Spatafora J.W."/>
            <person name="Nagy L.G."/>
            <person name="Henrissat B."/>
            <person name="Grigoriev I.V."/>
            <person name="Yang Z.L."/>
            <person name="Xu J."/>
            <person name="Martin F.M."/>
        </authorList>
    </citation>
    <scope>NUCLEOTIDE SEQUENCE</scope>
    <source>
        <strain evidence="1">ATCC 28755</strain>
    </source>
</reference>
<sequence>MQSASSFRSSSLSRSSSFTALGAESRRNRSSNSVSDLRSSSLHSPEGSHHSRQRQQWLSAARESTAHFKSHGSPLPLVWILVEDNRIPPNAVPFEKDRNGCPLFIARALIEGELHIGRAAPHLTGGALISYGGRERTIKSYEVLVCASQLRWGIAEPPTIHSVYPRGTVILAQQQPVGHPTGQSHYPGLQQHFDQISCSGIKTVILVDDSLSMEGVLWSQAREAVGGIADLANKYGSKGIDLFFLHQDGLAPNLKTKQAIEELFDSVTPDGEDTPTAFKLEQIINHYLPFLETKNSTHEPITIIVLTDGVATDHEDLPHRIVETAHRLENHGIGHDKFGIQFVQIGNDPEAAAALHELDDHLAEQYKIRDIVDATPFDPIQGAFDTEYMVKILLGSINKELDAQPTSLFSPVGSGLGSAQARPPLITQMPSPARSAFVPLSSPGTPARKSAGMMPLPRHF</sequence>